<dbReference type="KEGG" id="odi:ODI_R1232"/>
<reference evidence="1 3" key="1">
    <citation type="submission" date="2016-06" db="EMBL/GenBank/DDBJ databases">
        <authorList>
            <person name="Kjaerup R.B."/>
            <person name="Dalgaard T.S."/>
            <person name="Juul-Madsen H.R."/>
        </authorList>
    </citation>
    <scope>NUCLEOTIDE SEQUENCE [LARGE SCALE GENOMIC DNA]</scope>
    <source>
        <strain evidence="1">Orrdi1</strain>
    </source>
</reference>
<dbReference type="AlphaFoldDB" id="A0A1C3K812"/>
<reference evidence="2 3" key="2">
    <citation type="submission" date="2017-08" db="EMBL/GenBank/DDBJ databases">
        <authorList>
            <person name="de Groot N.N."/>
        </authorList>
    </citation>
    <scope>NUCLEOTIDE SEQUENCE [LARGE SCALE GENOMIC DNA]</scope>
    <source>
        <strain evidence="2">Orrdi1</strain>
    </source>
</reference>
<organism evidence="1 3">
    <name type="scientific">Orrella dioscoreae</name>
    <dbReference type="NCBI Taxonomy" id="1851544"/>
    <lineage>
        <taxon>Bacteria</taxon>
        <taxon>Pseudomonadati</taxon>
        <taxon>Pseudomonadota</taxon>
        <taxon>Betaproteobacteria</taxon>
        <taxon>Burkholderiales</taxon>
        <taxon>Alcaligenaceae</taxon>
        <taxon>Orrella</taxon>
    </lineage>
</organism>
<name>A0A1C3K812_9BURK</name>
<keyword evidence="3" id="KW-1185">Reference proteome</keyword>
<dbReference type="InterPro" id="IPR038666">
    <property type="entry name" value="SSP1_head-tail_sf"/>
</dbReference>
<accession>A0A1C3K812</accession>
<dbReference type="RefSeq" id="WP_067759438.1">
    <property type="nucleotide sequence ID" value="NZ_LT907988.1"/>
</dbReference>
<evidence type="ECO:0000313" key="1">
    <source>
        <dbReference type="EMBL" id="SBT27548.1"/>
    </source>
</evidence>
<protein>
    <submittedName>
        <fullName evidence="1">Orf10</fullName>
    </submittedName>
</protein>
<sequence>MLAHRLRHRVTFEVKGDPVRDGNGYIVPGSGGWQIVVLGDGLRLEDVPAEVLTGAGREFQGGNATQAEVSARVNLRWFPVSPTVLASWRLRWDGQVFNIQSAETDATARREWRLRCVDGPSEGQ</sequence>
<gene>
    <name evidence="1" type="ORF">ODI_02450</name>
    <name evidence="2" type="ORF">ODI_R1232</name>
</gene>
<proteinExistence type="predicted"/>
<evidence type="ECO:0000313" key="3">
    <source>
        <dbReference type="Proteomes" id="UP000078558"/>
    </source>
</evidence>
<dbReference type="STRING" id="1851544.ODI_02450"/>
<dbReference type="Pfam" id="PF05521">
    <property type="entry name" value="Phage_HCP"/>
    <property type="match status" value="1"/>
</dbReference>
<evidence type="ECO:0000313" key="2">
    <source>
        <dbReference type="EMBL" id="SOE48095.1"/>
    </source>
</evidence>
<dbReference type="EMBL" id="FLRC01000054">
    <property type="protein sequence ID" value="SBT27548.1"/>
    <property type="molecule type" value="Genomic_DNA"/>
</dbReference>
<dbReference type="Proteomes" id="UP000078558">
    <property type="component" value="Chromosome I"/>
</dbReference>
<dbReference type="EMBL" id="LT907988">
    <property type="protein sequence ID" value="SOE48095.1"/>
    <property type="molecule type" value="Genomic_DNA"/>
</dbReference>
<dbReference type="InterPro" id="IPR008767">
    <property type="entry name" value="Phage_SPP1_head-tail_adaptor"/>
</dbReference>
<dbReference type="Gene3D" id="2.40.10.270">
    <property type="entry name" value="Bacteriophage SPP1 head-tail adaptor protein"/>
    <property type="match status" value="1"/>
</dbReference>